<keyword evidence="2" id="KW-0808">Transferase</keyword>
<accession>A0A154QDQ5</accession>
<dbReference type="Proteomes" id="UP000076131">
    <property type="component" value="Unassembled WGS sequence"/>
</dbReference>
<evidence type="ECO:0000313" key="2">
    <source>
        <dbReference type="EMBL" id="KZC21947.1"/>
    </source>
</evidence>
<comment type="caution">
    <text evidence="2">The sequence shown here is derived from an EMBL/GenBank/DDBJ whole genome shotgun (WGS) entry which is preliminary data.</text>
</comment>
<sequence>MSASSTIHIAPVRLPDDIGVVRELFAEYIDSLGIDLSFQDVGAELAQLPGKYVPPRGVILLARDGAGAAQGCVALRPWSQPGVCEIKRLYVRPAARRQALGRRLAEAVIASAARAGYVRVLLDTLASMQAARQLYVALGFRPVAPYYDNPVPGTLYMALELDPGTA</sequence>
<keyword evidence="3" id="KW-1185">Reference proteome</keyword>
<dbReference type="InterPro" id="IPR016181">
    <property type="entry name" value="Acyl_CoA_acyltransferase"/>
</dbReference>
<feature type="domain" description="N-acetyltransferase" evidence="1">
    <location>
        <begin position="7"/>
        <end position="162"/>
    </location>
</feature>
<dbReference type="STRING" id="416169.RHOFW104T7_03040"/>
<organism evidence="2 3">
    <name type="scientific">Rhodanobacter thiooxydans</name>
    <dbReference type="NCBI Taxonomy" id="416169"/>
    <lineage>
        <taxon>Bacteria</taxon>
        <taxon>Pseudomonadati</taxon>
        <taxon>Pseudomonadota</taxon>
        <taxon>Gammaproteobacteria</taxon>
        <taxon>Lysobacterales</taxon>
        <taxon>Rhodanobacteraceae</taxon>
        <taxon>Rhodanobacter</taxon>
    </lineage>
</organism>
<name>A0A154QDQ5_9GAMM</name>
<dbReference type="EMBL" id="LVJS01000142">
    <property type="protein sequence ID" value="KZC21947.1"/>
    <property type="molecule type" value="Genomic_DNA"/>
</dbReference>
<reference evidence="2 3" key="1">
    <citation type="journal article" date="2016" name="MBio">
        <title>Lateral Gene Transfer in a Heavy Metal-Contaminated-Groundwater Microbial Community.</title>
        <authorList>
            <person name="Hemme C.L."/>
            <person name="Green S.J."/>
            <person name="Rishishwar L."/>
            <person name="Prakash O."/>
            <person name="Pettenato A."/>
            <person name="Chakraborty R."/>
            <person name="Deutschbauer A.M."/>
            <person name="Van Nostrand J.D."/>
            <person name="Wu L."/>
            <person name="He Z."/>
            <person name="Jordan I.K."/>
            <person name="Hazen T.C."/>
            <person name="Arkin A.P."/>
            <person name="Kostka J.E."/>
            <person name="Zhou J."/>
        </authorList>
    </citation>
    <scope>NUCLEOTIDE SEQUENCE [LARGE SCALE GENOMIC DNA]</scope>
    <source>
        <strain evidence="2 3">FW104-T7</strain>
    </source>
</reference>
<dbReference type="InterPro" id="IPR052777">
    <property type="entry name" value="Acetyltransferase_Enz"/>
</dbReference>
<evidence type="ECO:0000259" key="1">
    <source>
        <dbReference type="PROSITE" id="PS51186"/>
    </source>
</evidence>
<dbReference type="GO" id="GO:0016747">
    <property type="term" value="F:acyltransferase activity, transferring groups other than amino-acyl groups"/>
    <property type="evidence" value="ECO:0007669"/>
    <property type="project" value="InterPro"/>
</dbReference>
<gene>
    <name evidence="2" type="ORF">RHOFW104T7_03040</name>
</gene>
<protein>
    <submittedName>
        <fullName evidence="2">Acetyltransferase</fullName>
    </submittedName>
</protein>
<dbReference type="SUPFAM" id="SSF55729">
    <property type="entry name" value="Acyl-CoA N-acyltransferases (Nat)"/>
    <property type="match status" value="1"/>
</dbReference>
<proteinExistence type="predicted"/>
<dbReference type="PROSITE" id="PS51186">
    <property type="entry name" value="GNAT"/>
    <property type="match status" value="1"/>
</dbReference>
<dbReference type="Gene3D" id="3.40.630.30">
    <property type="match status" value="1"/>
</dbReference>
<dbReference type="AlphaFoldDB" id="A0A154QDQ5"/>
<dbReference type="CDD" id="cd04301">
    <property type="entry name" value="NAT_SF"/>
    <property type="match status" value="1"/>
</dbReference>
<dbReference type="Pfam" id="PF00583">
    <property type="entry name" value="Acetyltransf_1"/>
    <property type="match status" value="1"/>
</dbReference>
<dbReference type="RefSeq" id="WP_008439262.1">
    <property type="nucleotide sequence ID" value="NZ_LVJS01000142.1"/>
</dbReference>
<dbReference type="InterPro" id="IPR000182">
    <property type="entry name" value="GNAT_dom"/>
</dbReference>
<dbReference type="eggNOG" id="COG0456">
    <property type="taxonomic scope" value="Bacteria"/>
</dbReference>
<evidence type="ECO:0000313" key="3">
    <source>
        <dbReference type="Proteomes" id="UP000076131"/>
    </source>
</evidence>
<dbReference type="PANTHER" id="PTHR43305">
    <property type="entry name" value="FAMILY N-ACETYLTRANSFERASE, PUTATIVE (AFU_ORTHOLOGUE AFUA_2G01380)-RELATED"/>
    <property type="match status" value="1"/>
</dbReference>
<dbReference type="PANTHER" id="PTHR43305:SF1">
    <property type="entry name" value="FAMILY N-ACETYLTRANSFERASE, PUTATIVE (AFU_ORTHOLOGUE AFUA_2G01380)-RELATED"/>
    <property type="match status" value="1"/>
</dbReference>